<organism evidence="1 2">
    <name type="scientific">Corynebacterium falsenii</name>
    <dbReference type="NCBI Taxonomy" id="108486"/>
    <lineage>
        <taxon>Bacteria</taxon>
        <taxon>Bacillati</taxon>
        <taxon>Actinomycetota</taxon>
        <taxon>Actinomycetes</taxon>
        <taxon>Mycobacteriales</taxon>
        <taxon>Corynebacteriaceae</taxon>
        <taxon>Corynebacterium</taxon>
    </lineage>
</organism>
<proteinExistence type="predicted"/>
<dbReference type="EMBL" id="QXJK01000003">
    <property type="protein sequence ID" value="RIX35789.1"/>
    <property type="molecule type" value="Genomic_DNA"/>
</dbReference>
<name>A0A418Q8J4_9CORY</name>
<comment type="caution">
    <text evidence="1">The sequence shown here is derived from an EMBL/GenBank/DDBJ whole genome shotgun (WGS) entry which is preliminary data.</text>
</comment>
<accession>A0A418Q8J4</accession>
<dbReference type="Proteomes" id="UP000285278">
    <property type="component" value="Unassembled WGS sequence"/>
</dbReference>
<evidence type="ECO:0000313" key="2">
    <source>
        <dbReference type="Proteomes" id="UP000285278"/>
    </source>
</evidence>
<reference evidence="1 2" key="1">
    <citation type="submission" date="2018-09" db="EMBL/GenBank/DDBJ databases">
        <title>Optimization and identification of Corynebacterium falsenii FN1-14 from fish paste.</title>
        <authorList>
            <person name="Daroonpunt R."/>
            <person name="Tanasupawat S."/>
        </authorList>
    </citation>
    <scope>NUCLEOTIDE SEQUENCE [LARGE SCALE GENOMIC DNA]</scope>
    <source>
        <strain evidence="1 2">FN1-14</strain>
    </source>
</reference>
<dbReference type="RefSeq" id="WP_119664540.1">
    <property type="nucleotide sequence ID" value="NZ_QXJK01000003.1"/>
</dbReference>
<gene>
    <name evidence="1" type="ORF">D3M95_04670</name>
</gene>
<evidence type="ECO:0000313" key="1">
    <source>
        <dbReference type="EMBL" id="RIX35789.1"/>
    </source>
</evidence>
<protein>
    <submittedName>
        <fullName evidence="1">Uncharacterized protein</fullName>
    </submittedName>
</protein>
<dbReference type="AlphaFoldDB" id="A0A418Q8J4"/>
<sequence length="148" mass="15611">MGLGEALLGHEVEEILGVRSSVEQAIGPRERELQFRIRLADVGGDELAQRDERGHAGVFHEVHGVGADDVDGELGVRGLVGLMDGIKWLIVGAEPLRGGDARVVEPLGIHHGEASTQGSGEHVVEAVPLRVVINGLEKQVAPGDVGEQ</sequence>
<keyword evidence="2" id="KW-1185">Reference proteome</keyword>